<dbReference type="InParanoid" id="A7RFI3"/>
<dbReference type="Proteomes" id="UP000001593">
    <property type="component" value="Unassembled WGS sequence"/>
</dbReference>
<keyword evidence="1" id="KW-0472">Membrane</keyword>
<evidence type="ECO:0000256" key="1">
    <source>
        <dbReference type="SAM" id="Phobius"/>
    </source>
</evidence>
<sequence>MAVAAFGSHLSFNNKKALEWGAESLSSTPCVKTVNQRVEQPLLRMERKPSYFLRNFKRFGVGFGCILFLLGFVSLTLSLGIRQHLNGPGLVWPTTSIKIHRNHTEYISAKVRLPWATNHHNWQYNLMIVRVWVGTCIILGTAIALSILYSITFCLYEKWRNRQEALCRDQKGRSTPPKHAFNLSFYHLNKIGASDLLPV</sequence>
<name>A7RFI3_NEMVE</name>
<keyword evidence="1" id="KW-0812">Transmembrane</keyword>
<feature type="transmembrane region" description="Helical" evidence="1">
    <location>
        <begin position="59"/>
        <end position="81"/>
    </location>
</feature>
<accession>A7RFI3</accession>
<evidence type="ECO:0000313" key="3">
    <source>
        <dbReference type="Proteomes" id="UP000001593"/>
    </source>
</evidence>
<proteinExistence type="predicted"/>
<dbReference type="HOGENOM" id="CLU_1373702_0_0_1"/>
<reference evidence="2 3" key="1">
    <citation type="journal article" date="2007" name="Science">
        <title>Sea anemone genome reveals ancestral eumetazoan gene repertoire and genomic organization.</title>
        <authorList>
            <person name="Putnam N.H."/>
            <person name="Srivastava M."/>
            <person name="Hellsten U."/>
            <person name="Dirks B."/>
            <person name="Chapman J."/>
            <person name="Salamov A."/>
            <person name="Terry A."/>
            <person name="Shapiro H."/>
            <person name="Lindquist E."/>
            <person name="Kapitonov V.V."/>
            <person name="Jurka J."/>
            <person name="Genikhovich G."/>
            <person name="Grigoriev I.V."/>
            <person name="Lucas S.M."/>
            <person name="Steele R.E."/>
            <person name="Finnerty J.R."/>
            <person name="Technau U."/>
            <person name="Martindale M.Q."/>
            <person name="Rokhsar D.S."/>
        </authorList>
    </citation>
    <scope>NUCLEOTIDE SEQUENCE [LARGE SCALE GENOMIC DNA]</scope>
    <source>
        <strain evidence="3">CH2 X CH6</strain>
    </source>
</reference>
<dbReference type="KEGG" id="nve:5522013"/>
<dbReference type="EMBL" id="DS469508">
    <property type="protein sequence ID" value="EDO49606.1"/>
    <property type="molecule type" value="Genomic_DNA"/>
</dbReference>
<organism evidence="2 3">
    <name type="scientific">Nematostella vectensis</name>
    <name type="common">Starlet sea anemone</name>
    <dbReference type="NCBI Taxonomy" id="45351"/>
    <lineage>
        <taxon>Eukaryota</taxon>
        <taxon>Metazoa</taxon>
        <taxon>Cnidaria</taxon>
        <taxon>Anthozoa</taxon>
        <taxon>Hexacorallia</taxon>
        <taxon>Actiniaria</taxon>
        <taxon>Edwardsiidae</taxon>
        <taxon>Nematostella</taxon>
    </lineage>
</organism>
<evidence type="ECO:0000313" key="2">
    <source>
        <dbReference type="EMBL" id="EDO49606.1"/>
    </source>
</evidence>
<dbReference type="AlphaFoldDB" id="A7RFI3"/>
<gene>
    <name evidence="2" type="ORF">NEMVEDRAFT_v1g237864</name>
</gene>
<keyword evidence="3" id="KW-1185">Reference proteome</keyword>
<feature type="transmembrane region" description="Helical" evidence="1">
    <location>
        <begin position="131"/>
        <end position="156"/>
    </location>
</feature>
<protein>
    <submittedName>
        <fullName evidence="2">Uncharacterized protein</fullName>
    </submittedName>
</protein>
<keyword evidence="1" id="KW-1133">Transmembrane helix</keyword>